<comment type="caution">
    <text evidence="2">The sequence shown here is derived from an EMBL/GenBank/DDBJ whole genome shotgun (WGS) entry which is preliminary data.</text>
</comment>
<dbReference type="InterPro" id="IPR003680">
    <property type="entry name" value="Flavodoxin_fold"/>
</dbReference>
<dbReference type="AlphaFoldDB" id="A0A1V4SPJ6"/>
<dbReference type="STRING" id="48256.CLHUN_10780"/>
<sequence>MSSRKVLLLVGSPRKTHSTSYSLGSYLGGRLAEKGYEQEVRCLYDYLEDGSKLPELMAAVNSSDFITFAYPLYIDSFPAGIIDIMEYVAAQRKTVAGPAKPRFLCIVNTGYPEVRQSDNVLKSTRVFADKCGFKWYGSLVVGGGPLIDAKAVKEVGFLSGKLVKSLDLIAEAIAKGEEVLNPELGSRAKLAIPNAAYVFMSQLIIRMNLRKTQKNKSYGRQPYM</sequence>
<feature type="domain" description="Flavodoxin-like fold" evidence="1">
    <location>
        <begin position="5"/>
        <end position="150"/>
    </location>
</feature>
<dbReference type="OrthoDB" id="1026745at2"/>
<dbReference type="InterPro" id="IPR029039">
    <property type="entry name" value="Flavoprotein-like_sf"/>
</dbReference>
<evidence type="ECO:0000259" key="1">
    <source>
        <dbReference type="Pfam" id="PF02525"/>
    </source>
</evidence>
<evidence type="ECO:0000313" key="3">
    <source>
        <dbReference type="Proteomes" id="UP000191554"/>
    </source>
</evidence>
<organism evidence="2 3">
    <name type="scientific">Ruminiclostridium hungatei</name>
    <name type="common">Clostridium hungatei</name>
    <dbReference type="NCBI Taxonomy" id="48256"/>
    <lineage>
        <taxon>Bacteria</taxon>
        <taxon>Bacillati</taxon>
        <taxon>Bacillota</taxon>
        <taxon>Clostridia</taxon>
        <taxon>Eubacteriales</taxon>
        <taxon>Oscillospiraceae</taxon>
        <taxon>Ruminiclostridium</taxon>
    </lineage>
</organism>
<dbReference type="Pfam" id="PF02525">
    <property type="entry name" value="Flavodoxin_2"/>
    <property type="match status" value="1"/>
</dbReference>
<protein>
    <submittedName>
        <fullName evidence="2">Flavodoxin-like fold protein</fullName>
    </submittedName>
</protein>
<dbReference type="SUPFAM" id="SSF52218">
    <property type="entry name" value="Flavoproteins"/>
    <property type="match status" value="1"/>
</dbReference>
<dbReference type="Proteomes" id="UP000191554">
    <property type="component" value="Unassembled WGS sequence"/>
</dbReference>
<reference evidence="2 3" key="1">
    <citation type="submission" date="2017-03" db="EMBL/GenBank/DDBJ databases">
        <title>Genome sequence of Clostridium hungatei DSM 14427.</title>
        <authorList>
            <person name="Poehlein A."/>
            <person name="Daniel R."/>
        </authorList>
    </citation>
    <scope>NUCLEOTIDE SEQUENCE [LARGE SCALE GENOMIC DNA]</scope>
    <source>
        <strain evidence="2 3">DSM 14427</strain>
    </source>
</reference>
<evidence type="ECO:0000313" key="2">
    <source>
        <dbReference type="EMBL" id="OPX45191.1"/>
    </source>
</evidence>
<proteinExistence type="predicted"/>
<gene>
    <name evidence="2" type="ORF">CLHUN_10780</name>
</gene>
<name>A0A1V4SPJ6_RUMHU</name>
<dbReference type="EMBL" id="MZGX01000005">
    <property type="protein sequence ID" value="OPX45191.1"/>
    <property type="molecule type" value="Genomic_DNA"/>
</dbReference>
<dbReference type="RefSeq" id="WP_080063524.1">
    <property type="nucleotide sequence ID" value="NZ_MZGX01000005.1"/>
</dbReference>
<keyword evidence="3" id="KW-1185">Reference proteome</keyword>
<accession>A0A1V4SPJ6</accession>
<dbReference type="Gene3D" id="3.40.50.360">
    <property type="match status" value="1"/>
</dbReference>